<reference evidence="8 9" key="1">
    <citation type="submission" date="2020-04" db="EMBL/GenBank/DDBJ databases">
        <title>Flammeovirga sp. SR4, a novel species isolated from seawater.</title>
        <authorList>
            <person name="Wang X."/>
        </authorList>
    </citation>
    <scope>NUCLEOTIDE SEQUENCE [LARGE SCALE GENOMIC DNA]</scope>
    <source>
        <strain evidence="8 9">SR4</strain>
    </source>
</reference>
<dbReference type="RefSeq" id="WP_168883408.1">
    <property type="nucleotide sequence ID" value="NZ_JABAIL010000004.1"/>
</dbReference>
<keyword evidence="9" id="KW-1185">Reference proteome</keyword>
<dbReference type="InterPro" id="IPR036881">
    <property type="entry name" value="Glyco_hydro_3_C_sf"/>
</dbReference>
<dbReference type="Proteomes" id="UP000585050">
    <property type="component" value="Unassembled WGS sequence"/>
</dbReference>
<comment type="caution">
    <text evidence="8">The sequence shown here is derived from an EMBL/GenBank/DDBJ whole genome shotgun (WGS) entry which is preliminary data.</text>
</comment>
<dbReference type="SUPFAM" id="SSF51445">
    <property type="entry name" value="(Trans)glycosidases"/>
    <property type="match status" value="1"/>
</dbReference>
<dbReference type="InterPro" id="IPR036962">
    <property type="entry name" value="Glyco_hydro_3_N_sf"/>
</dbReference>
<evidence type="ECO:0000313" key="9">
    <source>
        <dbReference type="Proteomes" id="UP000585050"/>
    </source>
</evidence>
<keyword evidence="6" id="KW-0732">Signal</keyword>
<feature type="signal peptide" evidence="6">
    <location>
        <begin position="1"/>
        <end position="22"/>
    </location>
</feature>
<dbReference type="PANTHER" id="PTHR30480:SF13">
    <property type="entry name" value="BETA-HEXOSAMINIDASE"/>
    <property type="match status" value="1"/>
</dbReference>
<dbReference type="GO" id="GO:0005975">
    <property type="term" value="P:carbohydrate metabolic process"/>
    <property type="evidence" value="ECO:0007669"/>
    <property type="project" value="InterPro"/>
</dbReference>
<accession>A0A7X8XWZ4</accession>
<dbReference type="InterPro" id="IPR001764">
    <property type="entry name" value="Glyco_hydro_3_N"/>
</dbReference>
<dbReference type="InterPro" id="IPR017853">
    <property type="entry name" value="GH"/>
</dbReference>
<comment type="similarity">
    <text evidence="2">Belongs to the glycosyl hydrolase 3 family.</text>
</comment>
<protein>
    <recommendedName>
        <fullName evidence="3">beta-N-acetylhexosaminidase</fullName>
        <ecNumber evidence="3">3.2.1.52</ecNumber>
    </recommendedName>
</protein>
<keyword evidence="5" id="KW-0326">Glycosidase</keyword>
<keyword evidence="4 8" id="KW-0378">Hydrolase</keyword>
<name>A0A7X8XWZ4_9BACT</name>
<evidence type="ECO:0000256" key="1">
    <source>
        <dbReference type="ARBA" id="ARBA00001231"/>
    </source>
</evidence>
<feature type="domain" description="Glycoside hydrolase family 3 N-terminal" evidence="7">
    <location>
        <begin position="51"/>
        <end position="360"/>
    </location>
</feature>
<dbReference type="EC" id="3.2.1.52" evidence="3"/>
<dbReference type="GO" id="GO:0009254">
    <property type="term" value="P:peptidoglycan turnover"/>
    <property type="evidence" value="ECO:0007669"/>
    <property type="project" value="TreeGrafter"/>
</dbReference>
<gene>
    <name evidence="8" type="ORF">HGP29_15905</name>
</gene>
<dbReference type="Pfam" id="PF00933">
    <property type="entry name" value="Glyco_hydro_3"/>
    <property type="match status" value="1"/>
</dbReference>
<dbReference type="PANTHER" id="PTHR30480">
    <property type="entry name" value="BETA-HEXOSAMINIDASE-RELATED"/>
    <property type="match status" value="1"/>
</dbReference>
<evidence type="ECO:0000256" key="6">
    <source>
        <dbReference type="SAM" id="SignalP"/>
    </source>
</evidence>
<dbReference type="EMBL" id="JABAIL010000004">
    <property type="protein sequence ID" value="NLR92704.1"/>
    <property type="molecule type" value="Genomic_DNA"/>
</dbReference>
<dbReference type="GO" id="GO:0004563">
    <property type="term" value="F:beta-N-acetylhexosaminidase activity"/>
    <property type="evidence" value="ECO:0007669"/>
    <property type="project" value="UniProtKB-EC"/>
</dbReference>
<evidence type="ECO:0000313" key="8">
    <source>
        <dbReference type="EMBL" id="NLR92704.1"/>
    </source>
</evidence>
<proteinExistence type="inferred from homology"/>
<feature type="chain" id="PRO_5030870589" description="beta-N-acetylhexosaminidase" evidence="6">
    <location>
        <begin position="23"/>
        <end position="587"/>
    </location>
</feature>
<organism evidence="8 9">
    <name type="scientific">Flammeovirga agarivorans</name>
    <dbReference type="NCBI Taxonomy" id="2726742"/>
    <lineage>
        <taxon>Bacteria</taxon>
        <taxon>Pseudomonadati</taxon>
        <taxon>Bacteroidota</taxon>
        <taxon>Cytophagia</taxon>
        <taxon>Cytophagales</taxon>
        <taxon>Flammeovirgaceae</taxon>
        <taxon>Flammeovirga</taxon>
    </lineage>
</organism>
<evidence type="ECO:0000256" key="4">
    <source>
        <dbReference type="ARBA" id="ARBA00022801"/>
    </source>
</evidence>
<sequence length="587" mass="66150">MSNYLFRFFIINLLFSSLTVFSQEHKSPKFFDASIEDLQWVDSVWQSLSNEEKIAQLFIVPHYTSRSYKEVEFLVREYNVGGVIFFKGKAIDQVNAVNRLNNVAKTPLVYTLDAEWGLGMRLPYDGISYPYAMTLGALQDDQLIYEMSSQIANQLKRVGVTVSYGPVADLNNNPLNPVISYRSFGENREKVTSKALAYMKGLEDHQVLAVAKHFPGHGDTNVDSHKSLPVIPHSRKRLDSLELYPFEQLIKEGIGGVMTAHLEVPALDDQASSLSTKVITDLLRDSLKFDGVIFTDGILMDAITKQFHDYGKADAQALVAGNDVVEFTNHIDKAIKEVLLAINQKKISWEQINEKGWRVLLMKRWLEVDKQKRLSTASLKADLQPQEAKKLIQEISDKAITVLKNSNQCISLDITKKVAIVNIGKSSTLLKKRFSEKQFDVESFYLSKNASSEQLKQLISKLSRFDVVVTQVGALYMSPGVKDIAVELAKEDEPIKKSKYPYGVTYTMLNYFHLMKDKDPKHIGVFFGNAYAIRSFVGIENIDGLIIGYQDLPELRKSVGKLLLGEINSQGKLPVTIDQRFKEGLGL</sequence>
<evidence type="ECO:0000256" key="2">
    <source>
        <dbReference type="ARBA" id="ARBA00005336"/>
    </source>
</evidence>
<dbReference type="Gene3D" id="3.20.20.300">
    <property type="entry name" value="Glycoside hydrolase, family 3, N-terminal domain"/>
    <property type="match status" value="1"/>
</dbReference>
<comment type="catalytic activity">
    <reaction evidence="1">
        <text>Hydrolysis of terminal non-reducing N-acetyl-D-hexosamine residues in N-acetyl-beta-D-hexosaminides.</text>
        <dbReference type="EC" id="3.2.1.52"/>
    </reaction>
</comment>
<dbReference type="Gene3D" id="3.40.50.1700">
    <property type="entry name" value="Glycoside hydrolase family 3 C-terminal domain"/>
    <property type="match status" value="1"/>
</dbReference>
<dbReference type="InterPro" id="IPR050226">
    <property type="entry name" value="NagZ_Beta-hexosaminidase"/>
</dbReference>
<dbReference type="AlphaFoldDB" id="A0A7X8XWZ4"/>
<evidence type="ECO:0000256" key="3">
    <source>
        <dbReference type="ARBA" id="ARBA00012663"/>
    </source>
</evidence>
<evidence type="ECO:0000256" key="5">
    <source>
        <dbReference type="ARBA" id="ARBA00023295"/>
    </source>
</evidence>
<evidence type="ECO:0000259" key="7">
    <source>
        <dbReference type="Pfam" id="PF00933"/>
    </source>
</evidence>